<evidence type="ECO:0000259" key="1">
    <source>
        <dbReference type="Pfam" id="PF05050"/>
    </source>
</evidence>
<dbReference type="GO" id="GO:0008171">
    <property type="term" value="F:O-methyltransferase activity"/>
    <property type="evidence" value="ECO:0007669"/>
    <property type="project" value="TreeGrafter"/>
</dbReference>
<dbReference type="InterPro" id="IPR053188">
    <property type="entry name" value="FkbM_Methyltransferase"/>
</dbReference>
<protein>
    <recommendedName>
        <fullName evidence="1">Methyltransferase FkbM domain-containing protein</fullName>
    </recommendedName>
</protein>
<feature type="domain" description="Methyltransferase FkbM" evidence="1">
    <location>
        <begin position="81"/>
        <end position="212"/>
    </location>
</feature>
<dbReference type="SUPFAM" id="SSF53335">
    <property type="entry name" value="S-adenosyl-L-methionine-dependent methyltransferases"/>
    <property type="match status" value="1"/>
</dbReference>
<dbReference type="PANTHER" id="PTHR36973:SF4">
    <property type="entry name" value="NODULATION PROTEIN"/>
    <property type="match status" value="1"/>
</dbReference>
<dbReference type="PANTHER" id="PTHR36973">
    <property type="entry name" value="SLL1456 PROTEIN-RELATED"/>
    <property type="match status" value="1"/>
</dbReference>
<dbReference type="Gene3D" id="3.40.50.150">
    <property type="entry name" value="Vaccinia Virus protein VP39"/>
    <property type="match status" value="1"/>
</dbReference>
<dbReference type="AlphaFoldDB" id="A0A0F9U1E8"/>
<proteinExistence type="predicted"/>
<accession>A0A0F9U1E8</accession>
<comment type="caution">
    <text evidence="2">The sequence shown here is derived from an EMBL/GenBank/DDBJ whole genome shotgun (WGS) entry which is preliminary data.</text>
</comment>
<evidence type="ECO:0000313" key="2">
    <source>
        <dbReference type="EMBL" id="KKN87065.1"/>
    </source>
</evidence>
<gene>
    <name evidence="2" type="ORF">LCGC14_0263350</name>
</gene>
<sequence length="321" mass="37135">MGEKEEAFKGERMSNEHKFRLFHVGGREGGIGPAGILFQLGKNLSLSVFEANLTEDSSLEMFDKGMEGYAEQYSIEISIMQQCLSDCVGKKEFYINMEPSCSSLLKVSPLALNYQRMHGEKRIIWGEACQPANTIEIDVTTLDELYNNHIIELPHFLSIDAQGAEYDILVGASKALEDNLVGVITEVEFRELYDNQKLFSDQFTLLRSHQFNLFDLYSQEYWYSSHIIGSGALMVAEALFLRDLNYFIEKDKEPNLLFPNLSKLAIAAFVFGKADYAFQITKYMVENWPEEWRTYIEQSNTEFLYGLMEFYWQFKRRTLNE</sequence>
<name>A0A0F9U1E8_9ZZZZ</name>
<dbReference type="InterPro" id="IPR006342">
    <property type="entry name" value="FkbM_mtfrase"/>
</dbReference>
<dbReference type="Pfam" id="PF05050">
    <property type="entry name" value="Methyltransf_21"/>
    <property type="match status" value="1"/>
</dbReference>
<dbReference type="NCBIfam" id="TIGR01444">
    <property type="entry name" value="fkbM_fam"/>
    <property type="match status" value="1"/>
</dbReference>
<dbReference type="InterPro" id="IPR029063">
    <property type="entry name" value="SAM-dependent_MTases_sf"/>
</dbReference>
<dbReference type="EMBL" id="LAZR01000142">
    <property type="protein sequence ID" value="KKN87065.1"/>
    <property type="molecule type" value="Genomic_DNA"/>
</dbReference>
<organism evidence="2">
    <name type="scientific">marine sediment metagenome</name>
    <dbReference type="NCBI Taxonomy" id="412755"/>
    <lineage>
        <taxon>unclassified sequences</taxon>
        <taxon>metagenomes</taxon>
        <taxon>ecological metagenomes</taxon>
    </lineage>
</organism>
<reference evidence="2" key="1">
    <citation type="journal article" date="2015" name="Nature">
        <title>Complex archaea that bridge the gap between prokaryotes and eukaryotes.</title>
        <authorList>
            <person name="Spang A."/>
            <person name="Saw J.H."/>
            <person name="Jorgensen S.L."/>
            <person name="Zaremba-Niedzwiedzka K."/>
            <person name="Martijn J."/>
            <person name="Lind A.E."/>
            <person name="van Eijk R."/>
            <person name="Schleper C."/>
            <person name="Guy L."/>
            <person name="Ettema T.J."/>
        </authorList>
    </citation>
    <scope>NUCLEOTIDE SEQUENCE</scope>
</reference>